<name>A0ABN7UUV3_GIGMA</name>
<gene>
    <name evidence="1" type="ORF">GMARGA_LOCUS10949</name>
</gene>
<evidence type="ECO:0000313" key="2">
    <source>
        <dbReference type="Proteomes" id="UP000789901"/>
    </source>
</evidence>
<dbReference type="EMBL" id="CAJVQB010006269">
    <property type="protein sequence ID" value="CAG8680812.1"/>
    <property type="molecule type" value="Genomic_DNA"/>
</dbReference>
<dbReference type="Proteomes" id="UP000789901">
    <property type="component" value="Unassembled WGS sequence"/>
</dbReference>
<keyword evidence="2" id="KW-1185">Reference proteome</keyword>
<proteinExistence type="predicted"/>
<protein>
    <submittedName>
        <fullName evidence="1">26353_t:CDS:1</fullName>
    </submittedName>
</protein>
<evidence type="ECO:0000313" key="1">
    <source>
        <dbReference type="EMBL" id="CAG8680812.1"/>
    </source>
</evidence>
<sequence length="201" mass="22983">MIPPITKLFSTIFENLSIFNWSKKEKNCTSKNIEDNNDKKIDHYEMTTIKKPEERIASPSKITMNTLVDLIDKTIQDSCIENKSRAFQINYYWISGVSTVLIVPSNITLKDFKTFAIQQFSEKCLVAEDCVVLAHTQNFDLLRDVVRIKGATDSRNAIHFVGLVVMNKIKIVSSEIAWKNCLTMNCSVVEVTIFSKKMLAY</sequence>
<reference evidence="1 2" key="1">
    <citation type="submission" date="2021-06" db="EMBL/GenBank/DDBJ databases">
        <authorList>
            <person name="Kallberg Y."/>
            <person name="Tangrot J."/>
            <person name="Rosling A."/>
        </authorList>
    </citation>
    <scope>NUCLEOTIDE SEQUENCE [LARGE SCALE GENOMIC DNA]</scope>
    <source>
        <strain evidence="1 2">120-4 pot B 10/14</strain>
    </source>
</reference>
<accession>A0ABN7UUV3</accession>
<organism evidence="1 2">
    <name type="scientific">Gigaspora margarita</name>
    <dbReference type="NCBI Taxonomy" id="4874"/>
    <lineage>
        <taxon>Eukaryota</taxon>
        <taxon>Fungi</taxon>
        <taxon>Fungi incertae sedis</taxon>
        <taxon>Mucoromycota</taxon>
        <taxon>Glomeromycotina</taxon>
        <taxon>Glomeromycetes</taxon>
        <taxon>Diversisporales</taxon>
        <taxon>Gigasporaceae</taxon>
        <taxon>Gigaspora</taxon>
    </lineage>
</organism>
<comment type="caution">
    <text evidence="1">The sequence shown here is derived from an EMBL/GenBank/DDBJ whole genome shotgun (WGS) entry which is preliminary data.</text>
</comment>